<protein>
    <submittedName>
        <fullName evidence="3">Uncharacterized protein</fullName>
    </submittedName>
</protein>
<feature type="compositionally biased region" description="Low complexity" evidence="2">
    <location>
        <begin position="536"/>
        <end position="546"/>
    </location>
</feature>
<feature type="compositionally biased region" description="Polar residues" evidence="2">
    <location>
        <begin position="547"/>
        <end position="556"/>
    </location>
</feature>
<dbReference type="EMBL" id="LHPG02000003">
    <property type="protein sequence ID" value="PRW59688.1"/>
    <property type="molecule type" value="Genomic_DNA"/>
</dbReference>
<sequence length="784" mass="78673">MGSGARPFSLLPGQGLGPFRLGQCLAEALDIVRKQRSVFRSCEVKYAQAKGLPRPDVALAFPELGFHLLFDGAQQRLRLIEVHDATRLQLSYGGRLLGGGPSPPRFGRVCEELGPTYPGEPAAGVYPLQYPGVIFLFPLAPGTAAAAAAGQPPRPSMSSSIAGVEFPVALSTPAARILIHHGSAACLAAARAAPPPPLPAGGAYFEPVEALAGQGLLLSGSGACLRFGDSPQDVISELGEPSSTHTKPGRPGASGLTAPSQPGAAGTAGGSASGPADYYFCYAERGIDVLFCGSSHRLKKLVLHANAPGHPDFGLYRKCSFRVHPAGSWSLPGSSSDGTGLEGGGMGWEGGNGGSPHARSSGSEGAGSMKTAASHASLPGEEVHGAAGGLVQQQQPPPPPPPQQQQQQHWGVARHAAHANSAAAARLAAVEQEQAVAGCDASDAGQQQAASSSKSGASKKKKKKERQRAAAAAKLLGVGSGSGDESAADTDTSFADSAPSSLASSPGMTSFLSSIAATGGTVGSRLAGPTGGTGHGAAEAAALPSGYSSDGGSQRSDFLAGKERRMECGSAFDGWSEAEDLNLLVGGDEPAAPAAAAAPADSAAEQLALQCSTAVQTAPVDEADLLLGGLGDLAGYQQSTAAAAAPAEAGGGSSPDSFVLAESPALFDEGVAATEYEAVPHLRSCSTQTQPYHVPAGAARRPGSAASGSVRLRRPPAAASAACVGVDGSLADIRAAFGSAAKPALHTRLGGRHPFGPTHLYAFQGAVFEVTRSGTIATLTLFEA</sequence>
<proteinExistence type="inferred from homology"/>
<dbReference type="OrthoDB" id="411211at2759"/>
<name>A0A2P6U053_CHLSO</name>
<reference evidence="3 4" key="1">
    <citation type="journal article" date="2018" name="Plant J.">
        <title>Genome sequences of Chlorella sorokiniana UTEX 1602 and Micractinium conductrix SAG 241.80: implications to maltose excretion by a green alga.</title>
        <authorList>
            <person name="Arriola M.B."/>
            <person name="Velmurugan N."/>
            <person name="Zhang Y."/>
            <person name="Plunkett M.H."/>
            <person name="Hondzo H."/>
            <person name="Barney B.M."/>
        </authorList>
    </citation>
    <scope>NUCLEOTIDE SEQUENCE [LARGE SCALE GENOMIC DNA]</scope>
    <source>
        <strain evidence="4">UTEX 1602</strain>
    </source>
</reference>
<dbReference type="InterPro" id="IPR039156">
    <property type="entry name" value="PHAF1/BROMI"/>
</dbReference>
<evidence type="ECO:0000313" key="3">
    <source>
        <dbReference type="EMBL" id="PRW59688.1"/>
    </source>
</evidence>
<feature type="compositionally biased region" description="Gly residues" evidence="2">
    <location>
        <begin position="340"/>
        <end position="354"/>
    </location>
</feature>
<accession>A0A2P6U053</accession>
<comment type="similarity">
    <text evidence="1">Belongs to the PHAF1 family.</text>
</comment>
<feature type="region of interest" description="Disordered" evidence="2">
    <location>
        <begin position="390"/>
        <end position="425"/>
    </location>
</feature>
<evidence type="ECO:0000256" key="2">
    <source>
        <dbReference type="SAM" id="MobiDB-lite"/>
    </source>
</evidence>
<feature type="region of interest" description="Disordered" evidence="2">
    <location>
        <begin position="235"/>
        <end position="270"/>
    </location>
</feature>
<dbReference type="PANTHER" id="PTHR13465:SF2">
    <property type="entry name" value="PHAGOSOME ASSEMBLY FACTOR 1"/>
    <property type="match status" value="1"/>
</dbReference>
<feature type="region of interest" description="Disordered" evidence="2">
    <location>
        <begin position="526"/>
        <end position="556"/>
    </location>
</feature>
<organism evidence="3 4">
    <name type="scientific">Chlorella sorokiniana</name>
    <name type="common">Freshwater green alga</name>
    <dbReference type="NCBI Taxonomy" id="3076"/>
    <lineage>
        <taxon>Eukaryota</taxon>
        <taxon>Viridiplantae</taxon>
        <taxon>Chlorophyta</taxon>
        <taxon>core chlorophytes</taxon>
        <taxon>Trebouxiophyceae</taxon>
        <taxon>Chlorellales</taxon>
        <taxon>Chlorellaceae</taxon>
        <taxon>Chlorella clade</taxon>
        <taxon>Chlorella</taxon>
    </lineage>
</organism>
<feature type="compositionally biased region" description="Low complexity" evidence="2">
    <location>
        <begin position="469"/>
        <end position="505"/>
    </location>
</feature>
<dbReference type="AlphaFoldDB" id="A0A2P6U053"/>
<feature type="region of interest" description="Disordered" evidence="2">
    <location>
        <begin position="446"/>
        <end position="506"/>
    </location>
</feature>
<feature type="region of interest" description="Disordered" evidence="2">
    <location>
        <begin position="327"/>
        <end position="377"/>
    </location>
</feature>
<evidence type="ECO:0000313" key="4">
    <source>
        <dbReference type="Proteomes" id="UP000239899"/>
    </source>
</evidence>
<feature type="compositionally biased region" description="Low complexity" evidence="2">
    <location>
        <begin position="446"/>
        <end position="456"/>
    </location>
</feature>
<dbReference type="Pfam" id="PF03676">
    <property type="entry name" value="PHAF1"/>
    <property type="match status" value="2"/>
</dbReference>
<feature type="compositionally biased region" description="Basic residues" evidence="2">
    <location>
        <begin position="457"/>
        <end position="466"/>
    </location>
</feature>
<dbReference type="PANTHER" id="PTHR13465">
    <property type="entry name" value="UPF0183 PROTEIN"/>
    <property type="match status" value="1"/>
</dbReference>
<dbReference type="InterPro" id="IPR005373">
    <property type="entry name" value="PHAF1"/>
</dbReference>
<comment type="caution">
    <text evidence="3">The sequence shown here is derived from an EMBL/GenBank/DDBJ whole genome shotgun (WGS) entry which is preliminary data.</text>
</comment>
<dbReference type="Proteomes" id="UP000239899">
    <property type="component" value="Unassembled WGS sequence"/>
</dbReference>
<evidence type="ECO:0000256" key="1">
    <source>
        <dbReference type="ARBA" id="ARBA00024339"/>
    </source>
</evidence>
<keyword evidence="4" id="KW-1185">Reference proteome</keyword>
<gene>
    <name evidence="3" type="ORF">C2E21_1721</name>
</gene>